<protein>
    <submittedName>
        <fullName evidence="2">Unnamed product</fullName>
    </submittedName>
</protein>
<gene>
    <name evidence="2" type="ORF">OT_ostta17g00230</name>
</gene>
<proteinExistence type="predicted"/>
<dbReference type="RefSeq" id="XP_003083788.2">
    <property type="nucleotide sequence ID" value="XM_003083740.2"/>
</dbReference>
<dbReference type="OrthoDB" id="10553251at2759"/>
<evidence type="ECO:0000313" key="3">
    <source>
        <dbReference type="Proteomes" id="UP000009170"/>
    </source>
</evidence>
<feature type="compositionally biased region" description="Basic and acidic residues" evidence="1">
    <location>
        <begin position="120"/>
        <end position="133"/>
    </location>
</feature>
<reference evidence="2 3" key="2">
    <citation type="journal article" date="2014" name="BMC Genomics">
        <title>An improved genome of the model marine alga Ostreococcus tauri unfolds by assessing Illumina de novo assemblies.</title>
        <authorList>
            <person name="Blanc-Mathieu R."/>
            <person name="Verhelst B."/>
            <person name="Derelle E."/>
            <person name="Rombauts S."/>
            <person name="Bouget F.Y."/>
            <person name="Carre I."/>
            <person name="Chateau A."/>
            <person name="Eyre-Walker A."/>
            <person name="Grimsley N."/>
            <person name="Moreau H."/>
            <person name="Piegu B."/>
            <person name="Rivals E."/>
            <person name="Schackwitz W."/>
            <person name="Van de Peer Y."/>
            <person name="Piganeau G."/>
        </authorList>
    </citation>
    <scope>NUCLEOTIDE SEQUENCE [LARGE SCALE GENOMIC DNA]</scope>
    <source>
        <strain evidence="3">OTTH 0595 / CCAP 157/2 / RCC745</strain>
    </source>
</reference>
<comment type="caution">
    <text evidence="2">The sequence shown here is derived from an EMBL/GenBank/DDBJ whole genome shotgun (WGS) entry which is preliminary data.</text>
</comment>
<accession>A0A096P919</accession>
<dbReference type="AlphaFoldDB" id="A0A096P919"/>
<sequence length="133" mass="14652">MSRRLPAHVHARARTAAMRATARVRINARASRARATGTRASREVQRRDFMIVMTSRLTLGAMTLDACAARAARAYGTGGWRDCDPVCDSLKDGRARQLALMREMSGETAEAPPRAKKILTKAEREAARRDGKT</sequence>
<dbReference type="EMBL" id="CAID01000017">
    <property type="protein sequence ID" value="CEG00496.1"/>
    <property type="molecule type" value="Genomic_DNA"/>
</dbReference>
<organism evidence="2 3">
    <name type="scientific">Ostreococcus tauri</name>
    <name type="common">Marine green alga</name>
    <dbReference type="NCBI Taxonomy" id="70448"/>
    <lineage>
        <taxon>Eukaryota</taxon>
        <taxon>Viridiplantae</taxon>
        <taxon>Chlorophyta</taxon>
        <taxon>Mamiellophyceae</taxon>
        <taxon>Mamiellales</taxon>
        <taxon>Bathycoccaceae</taxon>
        <taxon>Ostreococcus</taxon>
    </lineage>
</organism>
<evidence type="ECO:0000313" key="2">
    <source>
        <dbReference type="EMBL" id="CEG00496.1"/>
    </source>
</evidence>
<name>A0A096P919_OSTTA</name>
<reference evidence="3" key="1">
    <citation type="journal article" date="2006" name="Proc. Natl. Acad. Sci. U.S.A.">
        <title>Genome analysis of the smallest free-living eukaryote Ostreococcus tauri unveils many unique features.</title>
        <authorList>
            <person name="Derelle E."/>
            <person name="Ferraz C."/>
            <person name="Rombauts S."/>
            <person name="Rouze P."/>
            <person name="Worden A.Z."/>
            <person name="Robbens S."/>
            <person name="Partensky F."/>
            <person name="Degroeve S."/>
            <person name="Echeynie S."/>
            <person name="Cooke R."/>
            <person name="Saeys Y."/>
            <person name="Wuyts J."/>
            <person name="Jabbari K."/>
            <person name="Bowler C."/>
            <person name="Panaud O."/>
            <person name="Piegu B."/>
            <person name="Ball S.G."/>
            <person name="Ral J.-P."/>
            <person name="Bouget F.-Y."/>
            <person name="Piganeau G."/>
            <person name="De Baets B."/>
            <person name="Picard A."/>
            <person name="Delseny M."/>
            <person name="Demaille J."/>
            <person name="Van de Peer Y."/>
            <person name="Moreau H."/>
        </authorList>
    </citation>
    <scope>NUCLEOTIDE SEQUENCE [LARGE SCALE GENOMIC DNA]</scope>
    <source>
        <strain evidence="3">OTTH 0595 / CCAP 157/2 / RCC745</strain>
    </source>
</reference>
<dbReference type="GeneID" id="9838151"/>
<evidence type="ECO:0000256" key="1">
    <source>
        <dbReference type="SAM" id="MobiDB-lite"/>
    </source>
</evidence>
<dbReference type="KEGG" id="ota:OT_ostta17g00230"/>
<dbReference type="InParanoid" id="A0A096P919"/>
<feature type="region of interest" description="Disordered" evidence="1">
    <location>
        <begin position="103"/>
        <end position="133"/>
    </location>
</feature>
<dbReference type="Proteomes" id="UP000009170">
    <property type="component" value="Unassembled WGS sequence"/>
</dbReference>
<keyword evidence="3" id="KW-1185">Reference proteome</keyword>